<accession>A0AA48II86</accession>
<evidence type="ECO:0000313" key="2">
    <source>
        <dbReference type="Proteomes" id="UP001233271"/>
    </source>
</evidence>
<proteinExistence type="predicted"/>
<dbReference type="Proteomes" id="UP001233271">
    <property type="component" value="Chromosome 1"/>
</dbReference>
<evidence type="ECO:0000313" key="1">
    <source>
        <dbReference type="EMBL" id="BEI88593.1"/>
    </source>
</evidence>
<reference evidence="1" key="1">
    <citation type="journal article" date="2023" name="BMC Genomics">
        <title>Chromosome-level genome assemblies of Cutaneotrichosporon spp. (Trichosporonales, Basidiomycota) reveal imbalanced evolution between nucleotide sequences and chromosome synteny.</title>
        <authorList>
            <person name="Kobayashi Y."/>
            <person name="Kayamori A."/>
            <person name="Aoki K."/>
            <person name="Shiwa Y."/>
            <person name="Matsutani M."/>
            <person name="Fujita N."/>
            <person name="Sugita T."/>
            <person name="Iwasaki W."/>
            <person name="Tanaka N."/>
            <person name="Takashima M."/>
        </authorList>
    </citation>
    <scope>NUCLEOTIDE SEQUENCE</scope>
    <source>
        <strain evidence="1">HIS019</strain>
    </source>
</reference>
<dbReference type="RefSeq" id="XP_060453859.1">
    <property type="nucleotide sequence ID" value="XM_060596914.1"/>
</dbReference>
<organism evidence="1 2">
    <name type="scientific">Cutaneotrichosporon cavernicola</name>
    <dbReference type="NCBI Taxonomy" id="279322"/>
    <lineage>
        <taxon>Eukaryota</taxon>
        <taxon>Fungi</taxon>
        <taxon>Dikarya</taxon>
        <taxon>Basidiomycota</taxon>
        <taxon>Agaricomycotina</taxon>
        <taxon>Tremellomycetes</taxon>
        <taxon>Trichosporonales</taxon>
        <taxon>Trichosporonaceae</taxon>
        <taxon>Cutaneotrichosporon</taxon>
    </lineage>
</organism>
<gene>
    <name evidence="1" type="ORF">CcaverHIS019_0113110</name>
</gene>
<protein>
    <submittedName>
        <fullName evidence="1">Uncharacterized protein</fullName>
    </submittedName>
</protein>
<dbReference type="EMBL" id="AP028212">
    <property type="protein sequence ID" value="BEI88593.1"/>
    <property type="molecule type" value="Genomic_DNA"/>
</dbReference>
<sequence length="432" mass="48739">MPATMSLPTLEVRMARYPPARPCFRATPPLGPPVTIDAAMYPHLIDMVLDYAGHELLIALRAVSTSLRDRCDARLARHLVMAPRHLLPAASPVEVELPLALSAPCWAQPEWEEWDDPPDALLPSPESVSYEQKLKFKVSITSPFGRIPLFRAWQQAIWSDNGAEVDDQPLDMESKLRAGLCLRGTHVIDVVGAIIDPRPALILQLIGHPITLRLRGDETGIAPQMAIGAALPSDFDVYKLYSLVLANVHTVVMFCDLFDTLHPELQHPDISHPSLLKGKQPFRRIVLNLRFDPEAFHIPPDLNDAEYPLSMREVVLVFRAKPGHRSRGAVPAESEDIERYLDLLFETIGFYLADMAHTIVNVQDLNMAWGDDDWPTHIREKIRRDLRLRTPDGGEDPECILDRQLRFLTLDELRNEIGEEQFRIETVEELGG</sequence>
<dbReference type="AlphaFoldDB" id="A0AA48II86"/>
<keyword evidence="2" id="KW-1185">Reference proteome</keyword>
<name>A0AA48II86_9TREE</name>
<dbReference type="GeneID" id="85492464"/>
<dbReference type="KEGG" id="ccac:CcaHIS019_0113110"/>